<feature type="domain" description="EF-hand" evidence="3">
    <location>
        <begin position="79"/>
        <end position="114"/>
    </location>
</feature>
<dbReference type="PANTHER" id="PTHR23048">
    <property type="entry name" value="MYOSIN LIGHT CHAIN 1, 3"/>
    <property type="match status" value="1"/>
</dbReference>
<evidence type="ECO:0000259" key="3">
    <source>
        <dbReference type="PROSITE" id="PS50222"/>
    </source>
</evidence>
<protein>
    <submittedName>
        <fullName evidence="5">Calmodulin</fullName>
    </submittedName>
</protein>
<evidence type="ECO:0000256" key="1">
    <source>
        <dbReference type="ARBA" id="ARBA00022737"/>
    </source>
</evidence>
<dbReference type="GO" id="GO:0016460">
    <property type="term" value="C:myosin II complex"/>
    <property type="evidence" value="ECO:0007669"/>
    <property type="project" value="TreeGrafter"/>
</dbReference>
<keyword evidence="2" id="KW-0106">Calcium</keyword>
<dbReference type="PROSITE" id="PS50222">
    <property type="entry name" value="EF_HAND_2"/>
    <property type="match status" value="4"/>
</dbReference>
<feature type="domain" description="EF-hand" evidence="3">
    <location>
        <begin position="42"/>
        <end position="77"/>
    </location>
</feature>
<dbReference type="FunFam" id="1.10.238.10:FF:000001">
    <property type="entry name" value="Calmodulin 1"/>
    <property type="match status" value="1"/>
</dbReference>
<keyword evidence="1" id="KW-0677">Repeat</keyword>
<accession>A0A7E4ZS23</accession>
<proteinExistence type="predicted"/>
<evidence type="ECO:0000313" key="4">
    <source>
        <dbReference type="Proteomes" id="UP000492821"/>
    </source>
</evidence>
<name>A0A7E4ZS23_PANRE</name>
<dbReference type="Proteomes" id="UP000492821">
    <property type="component" value="Unassembled WGS sequence"/>
</dbReference>
<dbReference type="InterPro" id="IPR050230">
    <property type="entry name" value="CALM/Myosin/TropC-like"/>
</dbReference>
<dbReference type="InterPro" id="IPR011992">
    <property type="entry name" value="EF-hand-dom_pair"/>
</dbReference>
<dbReference type="WBParaSite" id="Pan_g13769.t1">
    <property type="protein sequence ID" value="Pan_g13769.t1"/>
    <property type="gene ID" value="Pan_g13769"/>
</dbReference>
<dbReference type="AlphaFoldDB" id="A0A7E4ZS23"/>
<dbReference type="Pfam" id="PF13499">
    <property type="entry name" value="EF-hand_7"/>
    <property type="match status" value="2"/>
</dbReference>
<dbReference type="InterPro" id="IPR002048">
    <property type="entry name" value="EF_hand_dom"/>
</dbReference>
<dbReference type="InterPro" id="IPR018247">
    <property type="entry name" value="EF_Hand_1_Ca_BS"/>
</dbReference>
<reference evidence="4" key="1">
    <citation type="journal article" date="2013" name="Genetics">
        <title>The draft genome and transcriptome of Panagrellus redivivus are shaped by the harsh demands of a free-living lifestyle.</title>
        <authorList>
            <person name="Srinivasan J."/>
            <person name="Dillman A.R."/>
            <person name="Macchietto M.G."/>
            <person name="Heikkinen L."/>
            <person name="Lakso M."/>
            <person name="Fracchia K.M."/>
            <person name="Antoshechkin I."/>
            <person name="Mortazavi A."/>
            <person name="Wong G."/>
            <person name="Sternberg P.W."/>
        </authorList>
    </citation>
    <scope>NUCLEOTIDE SEQUENCE [LARGE SCALE GENOMIC DNA]</scope>
    <source>
        <strain evidence="4">MT8872</strain>
    </source>
</reference>
<evidence type="ECO:0000256" key="2">
    <source>
        <dbReference type="ARBA" id="ARBA00022837"/>
    </source>
</evidence>
<sequence length="146" mass="16724">MDLTSDKLEEFRQVFKMFDKNGDGRVTAEELGAVMQTWGQAPTRDELMDMINEMDQDGNGTVELNEFVSMMSKKMKQSEDDRELKEAFQVFDTDRDGYITAPELGVIMRNLGENLSEKEICEMIHEADLDGDGKVNFDEFVAMMNQ</sequence>
<dbReference type="Gene3D" id="1.10.238.10">
    <property type="entry name" value="EF-hand"/>
    <property type="match status" value="3"/>
</dbReference>
<dbReference type="PROSITE" id="PS00018">
    <property type="entry name" value="EF_HAND_1"/>
    <property type="match status" value="4"/>
</dbReference>
<keyword evidence="4" id="KW-1185">Reference proteome</keyword>
<dbReference type="SUPFAM" id="SSF47473">
    <property type="entry name" value="EF-hand"/>
    <property type="match status" value="1"/>
</dbReference>
<feature type="domain" description="EF-hand" evidence="3">
    <location>
        <begin position="6"/>
        <end position="41"/>
    </location>
</feature>
<reference evidence="5" key="2">
    <citation type="submission" date="2020-10" db="UniProtKB">
        <authorList>
            <consortium name="WormBaseParasite"/>
        </authorList>
    </citation>
    <scope>IDENTIFICATION</scope>
</reference>
<organism evidence="4 5">
    <name type="scientific">Panagrellus redivivus</name>
    <name type="common">Microworm</name>
    <dbReference type="NCBI Taxonomy" id="6233"/>
    <lineage>
        <taxon>Eukaryota</taxon>
        <taxon>Metazoa</taxon>
        <taxon>Ecdysozoa</taxon>
        <taxon>Nematoda</taxon>
        <taxon>Chromadorea</taxon>
        <taxon>Rhabditida</taxon>
        <taxon>Tylenchina</taxon>
        <taxon>Panagrolaimomorpha</taxon>
        <taxon>Panagrolaimoidea</taxon>
        <taxon>Panagrolaimidae</taxon>
        <taxon>Panagrellus</taxon>
    </lineage>
</organism>
<dbReference type="SMART" id="SM00054">
    <property type="entry name" value="EFh"/>
    <property type="match status" value="4"/>
</dbReference>
<dbReference type="PANTHER" id="PTHR23048:SF0">
    <property type="entry name" value="CALMODULIN LIKE 3"/>
    <property type="match status" value="1"/>
</dbReference>
<dbReference type="GO" id="GO:0005509">
    <property type="term" value="F:calcium ion binding"/>
    <property type="evidence" value="ECO:0007669"/>
    <property type="project" value="InterPro"/>
</dbReference>
<evidence type="ECO:0000313" key="5">
    <source>
        <dbReference type="WBParaSite" id="Pan_g13769.t1"/>
    </source>
</evidence>
<feature type="domain" description="EF-hand" evidence="3">
    <location>
        <begin position="115"/>
        <end position="146"/>
    </location>
</feature>